<feature type="transmembrane region" description="Helical" evidence="10">
    <location>
        <begin position="219"/>
        <end position="236"/>
    </location>
</feature>
<feature type="transmembrane region" description="Helical" evidence="10">
    <location>
        <begin position="96"/>
        <end position="129"/>
    </location>
</feature>
<name>A0ABN3AQT3_9MICO</name>
<dbReference type="Pfam" id="PF03600">
    <property type="entry name" value="CitMHS"/>
    <property type="match status" value="1"/>
</dbReference>
<evidence type="ECO:0000256" key="6">
    <source>
        <dbReference type="ARBA" id="ARBA00022692"/>
    </source>
</evidence>
<evidence type="ECO:0000256" key="8">
    <source>
        <dbReference type="ARBA" id="ARBA00022989"/>
    </source>
</evidence>
<comment type="similarity">
    <text evidence="2">Belongs to the ArsB family.</text>
</comment>
<keyword evidence="5" id="KW-1003">Cell membrane</keyword>
<keyword evidence="8 10" id="KW-1133">Transmembrane helix</keyword>
<evidence type="ECO:0000256" key="1">
    <source>
        <dbReference type="ARBA" id="ARBA00004651"/>
    </source>
</evidence>
<proteinExistence type="inferred from homology"/>
<evidence type="ECO:0000313" key="13">
    <source>
        <dbReference type="Proteomes" id="UP001501599"/>
    </source>
</evidence>
<reference evidence="12 13" key="1">
    <citation type="journal article" date="2019" name="Int. J. Syst. Evol. Microbiol.">
        <title>The Global Catalogue of Microorganisms (GCM) 10K type strain sequencing project: providing services to taxonomists for standard genome sequencing and annotation.</title>
        <authorList>
            <consortium name="The Broad Institute Genomics Platform"/>
            <consortium name="The Broad Institute Genome Sequencing Center for Infectious Disease"/>
            <person name="Wu L."/>
            <person name="Ma J."/>
        </authorList>
    </citation>
    <scope>NUCLEOTIDE SEQUENCE [LARGE SCALE GENOMIC DNA]</scope>
    <source>
        <strain evidence="12 13">JCM 16026</strain>
    </source>
</reference>
<feature type="transmembrane region" description="Helical" evidence="10">
    <location>
        <begin position="309"/>
        <end position="332"/>
    </location>
</feature>
<dbReference type="InterPro" id="IPR004680">
    <property type="entry name" value="Cit_transptr-like_dom"/>
</dbReference>
<organism evidence="12 13">
    <name type="scientific">Agrococcus versicolor</name>
    <dbReference type="NCBI Taxonomy" id="501482"/>
    <lineage>
        <taxon>Bacteria</taxon>
        <taxon>Bacillati</taxon>
        <taxon>Actinomycetota</taxon>
        <taxon>Actinomycetes</taxon>
        <taxon>Micrococcales</taxon>
        <taxon>Microbacteriaceae</taxon>
        <taxon>Agrococcus</taxon>
    </lineage>
</organism>
<evidence type="ECO:0000256" key="4">
    <source>
        <dbReference type="ARBA" id="ARBA00022448"/>
    </source>
</evidence>
<feature type="domain" description="Citrate transporter-like" evidence="11">
    <location>
        <begin position="21"/>
        <end position="347"/>
    </location>
</feature>
<evidence type="ECO:0000256" key="9">
    <source>
        <dbReference type="ARBA" id="ARBA00023136"/>
    </source>
</evidence>
<evidence type="ECO:0000256" key="5">
    <source>
        <dbReference type="ARBA" id="ARBA00022475"/>
    </source>
</evidence>
<evidence type="ECO:0000256" key="2">
    <source>
        <dbReference type="ARBA" id="ARBA00006433"/>
    </source>
</evidence>
<dbReference type="InterPro" id="IPR000802">
    <property type="entry name" value="Arsenical_pump_ArsB"/>
</dbReference>
<feature type="transmembrane region" description="Helical" evidence="10">
    <location>
        <begin position="24"/>
        <end position="48"/>
    </location>
</feature>
<dbReference type="PRINTS" id="PR00758">
    <property type="entry name" value="ARSENICPUMP"/>
</dbReference>
<feature type="transmembrane region" description="Helical" evidence="10">
    <location>
        <begin position="138"/>
        <end position="155"/>
    </location>
</feature>
<evidence type="ECO:0000256" key="10">
    <source>
        <dbReference type="SAM" id="Phobius"/>
    </source>
</evidence>
<dbReference type="PANTHER" id="PTHR43302">
    <property type="entry name" value="TRANSPORTER ARSB-RELATED"/>
    <property type="match status" value="1"/>
</dbReference>
<evidence type="ECO:0000256" key="3">
    <source>
        <dbReference type="ARBA" id="ARBA00009843"/>
    </source>
</evidence>
<feature type="transmembrane region" description="Helical" evidence="10">
    <location>
        <begin position="270"/>
        <end position="289"/>
    </location>
</feature>
<evidence type="ECO:0000256" key="7">
    <source>
        <dbReference type="ARBA" id="ARBA00022849"/>
    </source>
</evidence>
<dbReference type="EMBL" id="BAAAQT010000005">
    <property type="protein sequence ID" value="GAA2173610.1"/>
    <property type="molecule type" value="Genomic_DNA"/>
</dbReference>
<feature type="transmembrane region" description="Helical" evidence="10">
    <location>
        <begin position="242"/>
        <end position="258"/>
    </location>
</feature>
<keyword evidence="6 10" id="KW-0812">Transmembrane</keyword>
<dbReference type="PANTHER" id="PTHR43302:SF5">
    <property type="entry name" value="TRANSPORTER ARSB-RELATED"/>
    <property type="match status" value="1"/>
</dbReference>
<keyword evidence="9 10" id="KW-0472">Membrane</keyword>
<keyword evidence="4" id="KW-0813">Transport</keyword>
<feature type="transmembrane region" description="Helical" evidence="10">
    <location>
        <begin position="379"/>
        <end position="404"/>
    </location>
</feature>
<keyword evidence="7" id="KW-0059">Arsenical resistance</keyword>
<feature type="transmembrane region" description="Helical" evidence="10">
    <location>
        <begin position="175"/>
        <end position="198"/>
    </location>
</feature>
<dbReference type="Proteomes" id="UP001501599">
    <property type="component" value="Unassembled WGS sequence"/>
</dbReference>
<evidence type="ECO:0000259" key="11">
    <source>
        <dbReference type="Pfam" id="PF03600"/>
    </source>
</evidence>
<gene>
    <name evidence="12" type="ORF">GCM10009846_16310</name>
</gene>
<sequence>MRDDVEHVAPARRPALSRLRDLPWIGVAGAILVVVGIGLLATGVLPVPAALEIGERTWPVLLFVIAATIVAELAAVAGIFHAIAERLGALGLGRAWVVWLLVLLLASVATILLSLDTTAVLLTPVVVLLARHLRLDPLPFALTTVWIANTGSLLLPVSNLTNLLAEHQLGLGPAAFAALMAPAAIVGIAVPAVVVVLAHRRSLAARYERPAVEPEPDRVLTIGAAVVLALLVPALVSGIEVWIPATIAALLLVVLVAIRRPRALRLGLVPWQIVLLAIGLFLVVETLHARGLATLLEPIVGTGDGLGDLLRLAGSGALLANGVDNLPAYLALEPLATDAIRMAALLVGVNAGALVTPWASLAILLWHDRLTAMDVRLPWGRYMLLSLVVAPVTVVLGVVALWLVHGL</sequence>
<protein>
    <submittedName>
        <fullName evidence="12">ArsB/NhaD family transporter</fullName>
    </submittedName>
</protein>
<feature type="transmembrane region" description="Helical" evidence="10">
    <location>
        <begin position="344"/>
        <end position="367"/>
    </location>
</feature>
<comment type="caution">
    <text evidence="12">The sequence shown here is derived from an EMBL/GenBank/DDBJ whole genome shotgun (WGS) entry which is preliminary data.</text>
</comment>
<feature type="transmembrane region" description="Helical" evidence="10">
    <location>
        <begin position="60"/>
        <end position="84"/>
    </location>
</feature>
<evidence type="ECO:0000313" key="12">
    <source>
        <dbReference type="EMBL" id="GAA2173610.1"/>
    </source>
</evidence>
<accession>A0ABN3AQT3</accession>
<keyword evidence="13" id="KW-1185">Reference proteome</keyword>
<comment type="similarity">
    <text evidence="3">Belongs to the CitM (TC 2.A.11) transporter family.</text>
</comment>
<comment type="subcellular location">
    <subcellularLocation>
        <location evidence="1">Cell membrane</location>
        <topology evidence="1">Multi-pass membrane protein</topology>
    </subcellularLocation>
</comment>